<keyword evidence="7" id="KW-1185">Reference proteome</keyword>
<evidence type="ECO:0000313" key="7">
    <source>
        <dbReference type="Proteomes" id="UP000503222"/>
    </source>
</evidence>
<name>A0A6G7YP02_9SPHN</name>
<evidence type="ECO:0000256" key="4">
    <source>
        <dbReference type="ARBA" id="ARBA00023002"/>
    </source>
</evidence>
<evidence type="ECO:0000256" key="3">
    <source>
        <dbReference type="ARBA" id="ARBA00022833"/>
    </source>
</evidence>
<dbReference type="InterPro" id="IPR047109">
    <property type="entry name" value="CAD-like"/>
</dbReference>
<keyword evidence="4" id="KW-0560">Oxidoreductase</keyword>
<dbReference type="AlphaFoldDB" id="A0A6G7YP02"/>
<evidence type="ECO:0000256" key="2">
    <source>
        <dbReference type="ARBA" id="ARBA00022723"/>
    </source>
</evidence>
<gene>
    <name evidence="6" type="ORF">G7077_05620</name>
</gene>
<dbReference type="SMART" id="SM00829">
    <property type="entry name" value="PKS_ER"/>
    <property type="match status" value="1"/>
</dbReference>
<dbReference type="Pfam" id="PF08240">
    <property type="entry name" value="ADH_N"/>
    <property type="match status" value="1"/>
</dbReference>
<proteinExistence type="predicted"/>
<dbReference type="SUPFAM" id="SSF51735">
    <property type="entry name" value="NAD(P)-binding Rossmann-fold domains"/>
    <property type="match status" value="1"/>
</dbReference>
<dbReference type="Pfam" id="PF00107">
    <property type="entry name" value="ADH_zinc_N"/>
    <property type="match status" value="1"/>
</dbReference>
<evidence type="ECO:0000313" key="6">
    <source>
        <dbReference type="EMBL" id="QIK78456.1"/>
    </source>
</evidence>
<evidence type="ECO:0000256" key="1">
    <source>
        <dbReference type="ARBA" id="ARBA00001947"/>
    </source>
</evidence>
<dbReference type="InterPro" id="IPR013149">
    <property type="entry name" value="ADH-like_C"/>
</dbReference>
<sequence>MISTTGYAAKHSYSRLKPITIEREEPKADEVLIDVLYCGVCHSDIHQVKNEWSNTVYPCMPGHEVVGRVARAPESGKFKVGDIVGVGCMIDSCRSCEPCRDGLEQYCEGPNSWLATYNGPMIPSKKAKTGTNMYGRDNTFGGYSSNLVVHEDFVLKIPDGLSPEAAAPILCAGVTTFSPLRHWQVKAGDRVGVVGLGGLGHMAVKLARALGAEVTVFTTSSEKEEDARKLGASHVAIEKEVQAKQEELAALAGSFDFIISTVPEKHDINAFIALLKREKSLVIVGALEPMAPVDNQAVAFHRRNVSGSLIGSIKETQEVLDFCAQHGIAPEIEIIPIQQINDAMKKVESGEVHFRYVIDMASLENSDDEGSEKTNV</sequence>
<dbReference type="GO" id="GO:0008106">
    <property type="term" value="F:alcohol dehydrogenase (NADP+) activity"/>
    <property type="evidence" value="ECO:0007669"/>
    <property type="project" value="UniProtKB-ARBA"/>
</dbReference>
<keyword evidence="3" id="KW-0862">Zinc</keyword>
<dbReference type="InterPro" id="IPR013154">
    <property type="entry name" value="ADH-like_N"/>
</dbReference>
<dbReference type="FunFam" id="3.40.50.720:FF:000022">
    <property type="entry name" value="Cinnamyl alcohol dehydrogenase"/>
    <property type="match status" value="1"/>
</dbReference>
<dbReference type="Gene3D" id="3.40.50.720">
    <property type="entry name" value="NAD(P)-binding Rossmann-like Domain"/>
    <property type="match status" value="1"/>
</dbReference>
<dbReference type="Proteomes" id="UP000503222">
    <property type="component" value="Chromosome"/>
</dbReference>
<keyword evidence="2" id="KW-0479">Metal-binding</keyword>
<feature type="domain" description="Enoyl reductase (ER)" evidence="5">
    <location>
        <begin position="11"/>
        <end position="358"/>
    </location>
</feature>
<reference evidence="6 7" key="1">
    <citation type="submission" date="2020-03" db="EMBL/GenBank/DDBJ databases">
        <title>Sphingomonas sp. nov., isolated from fish.</title>
        <authorList>
            <person name="Hyun D.-W."/>
            <person name="Bae J.-W."/>
        </authorList>
    </citation>
    <scope>NUCLEOTIDE SEQUENCE [LARGE SCALE GENOMIC DNA]</scope>
    <source>
        <strain evidence="6 7">HDW15B</strain>
    </source>
</reference>
<dbReference type="InterPro" id="IPR020843">
    <property type="entry name" value="ER"/>
</dbReference>
<organism evidence="6 7">
    <name type="scientific">Sphingomonas piscis</name>
    <dbReference type="NCBI Taxonomy" id="2714943"/>
    <lineage>
        <taxon>Bacteria</taxon>
        <taxon>Pseudomonadati</taxon>
        <taxon>Pseudomonadota</taxon>
        <taxon>Alphaproteobacteria</taxon>
        <taxon>Sphingomonadales</taxon>
        <taxon>Sphingomonadaceae</taxon>
        <taxon>Sphingomonas</taxon>
    </lineage>
</organism>
<dbReference type="Gene3D" id="3.90.180.10">
    <property type="entry name" value="Medium-chain alcohol dehydrogenases, catalytic domain"/>
    <property type="match status" value="1"/>
</dbReference>
<dbReference type="GO" id="GO:0046872">
    <property type="term" value="F:metal ion binding"/>
    <property type="evidence" value="ECO:0007669"/>
    <property type="project" value="UniProtKB-KW"/>
</dbReference>
<dbReference type="KEGG" id="spii:G7077_05620"/>
<accession>A0A6G7YP02</accession>
<dbReference type="SUPFAM" id="SSF50129">
    <property type="entry name" value="GroES-like"/>
    <property type="match status" value="1"/>
</dbReference>
<protein>
    <submittedName>
        <fullName evidence="6">NAD(P)-dependent alcohol dehydrogenase</fullName>
    </submittedName>
</protein>
<dbReference type="EMBL" id="CP049869">
    <property type="protein sequence ID" value="QIK78456.1"/>
    <property type="molecule type" value="Genomic_DNA"/>
</dbReference>
<dbReference type="PANTHER" id="PTHR42683">
    <property type="entry name" value="ALDEHYDE REDUCTASE"/>
    <property type="match status" value="1"/>
</dbReference>
<comment type="cofactor">
    <cofactor evidence="1">
        <name>Zn(2+)</name>
        <dbReference type="ChEBI" id="CHEBI:29105"/>
    </cofactor>
</comment>
<dbReference type="CDD" id="cd05283">
    <property type="entry name" value="CAD1"/>
    <property type="match status" value="1"/>
</dbReference>
<evidence type="ECO:0000259" key="5">
    <source>
        <dbReference type="SMART" id="SM00829"/>
    </source>
</evidence>
<dbReference type="InterPro" id="IPR029752">
    <property type="entry name" value="D-isomer_DH_CS1"/>
</dbReference>
<dbReference type="InterPro" id="IPR011032">
    <property type="entry name" value="GroES-like_sf"/>
</dbReference>
<dbReference type="InterPro" id="IPR036291">
    <property type="entry name" value="NAD(P)-bd_dom_sf"/>
</dbReference>
<dbReference type="PROSITE" id="PS00065">
    <property type="entry name" value="D_2_HYDROXYACID_DH_1"/>
    <property type="match status" value="1"/>
</dbReference>